<evidence type="ECO:0000313" key="1">
    <source>
        <dbReference type="EMBL" id="MFC4605102.1"/>
    </source>
</evidence>
<keyword evidence="2" id="KW-1185">Reference proteome</keyword>
<sequence>MNRPQFLTSIIGWLRQGYPNGVPELDYVPLIALLCRRLSDEEVVAVTEALIEQGQEPIDRVGIGVLITRLTDEMPLESDIARVSAHLTAGGWPLEDPASGST</sequence>
<reference evidence="2" key="1">
    <citation type="journal article" date="2019" name="Int. J. Syst. Evol. Microbiol.">
        <title>The Global Catalogue of Microorganisms (GCM) 10K type strain sequencing project: providing services to taxonomists for standard genome sequencing and annotation.</title>
        <authorList>
            <consortium name="The Broad Institute Genomics Platform"/>
            <consortium name="The Broad Institute Genome Sequencing Center for Infectious Disease"/>
            <person name="Wu L."/>
            <person name="Ma J."/>
        </authorList>
    </citation>
    <scope>NUCLEOTIDE SEQUENCE [LARGE SCALE GENOMIC DNA]</scope>
    <source>
        <strain evidence="2">CCUG 54520</strain>
    </source>
</reference>
<dbReference type="Pfam" id="PF11829">
    <property type="entry name" value="DUF3349"/>
    <property type="match status" value="1"/>
</dbReference>
<dbReference type="InterPro" id="IPR021784">
    <property type="entry name" value="DUF3349"/>
</dbReference>
<protein>
    <submittedName>
        <fullName evidence="1">DUF3349 domain-containing protein</fullName>
    </submittedName>
</protein>
<comment type="caution">
    <text evidence="1">The sequence shown here is derived from an EMBL/GenBank/DDBJ whole genome shotgun (WGS) entry which is preliminary data.</text>
</comment>
<name>A0ABV9FU28_9NOCA</name>
<proteinExistence type="predicted"/>
<dbReference type="Proteomes" id="UP001595914">
    <property type="component" value="Unassembled WGS sequence"/>
</dbReference>
<organism evidence="1 2">
    <name type="scientific">Rhodococcus kronopolitis</name>
    <dbReference type="NCBI Taxonomy" id="1460226"/>
    <lineage>
        <taxon>Bacteria</taxon>
        <taxon>Bacillati</taxon>
        <taxon>Actinomycetota</taxon>
        <taxon>Actinomycetes</taxon>
        <taxon>Mycobacteriales</taxon>
        <taxon>Nocardiaceae</taxon>
        <taxon>Rhodococcus</taxon>
    </lineage>
</organism>
<dbReference type="RefSeq" id="WP_378418435.1">
    <property type="nucleotide sequence ID" value="NZ_JBHSFO010000009.1"/>
</dbReference>
<dbReference type="Gene3D" id="1.10.10.2390">
    <property type="match status" value="1"/>
</dbReference>
<dbReference type="Gene3D" id="6.10.140.2080">
    <property type="match status" value="1"/>
</dbReference>
<gene>
    <name evidence="1" type="ORF">ACFO6S_15505</name>
</gene>
<evidence type="ECO:0000313" key="2">
    <source>
        <dbReference type="Proteomes" id="UP001595914"/>
    </source>
</evidence>
<accession>A0ABV9FU28</accession>
<dbReference type="EMBL" id="JBHSFO010000009">
    <property type="protein sequence ID" value="MFC4605102.1"/>
    <property type="molecule type" value="Genomic_DNA"/>
</dbReference>